<evidence type="ECO:0000313" key="4">
    <source>
        <dbReference type="EMBL" id="CAE0782448.1"/>
    </source>
</evidence>
<dbReference type="GO" id="GO:0004176">
    <property type="term" value="F:ATP-dependent peptidase activity"/>
    <property type="evidence" value="ECO:0007669"/>
    <property type="project" value="InterPro"/>
</dbReference>
<evidence type="ECO:0000256" key="1">
    <source>
        <dbReference type="ARBA" id="ARBA00007039"/>
    </source>
</evidence>
<feature type="region of interest" description="Disordered" evidence="3">
    <location>
        <begin position="252"/>
        <end position="291"/>
    </location>
</feature>
<dbReference type="Pfam" id="PF00574">
    <property type="entry name" value="CLP_protease"/>
    <property type="match status" value="1"/>
</dbReference>
<dbReference type="GO" id="GO:0051117">
    <property type="term" value="F:ATPase binding"/>
    <property type="evidence" value="ECO:0007669"/>
    <property type="project" value="TreeGrafter"/>
</dbReference>
<dbReference type="GO" id="GO:0004252">
    <property type="term" value="F:serine-type endopeptidase activity"/>
    <property type="evidence" value="ECO:0007669"/>
    <property type="project" value="InterPro"/>
</dbReference>
<comment type="similarity">
    <text evidence="1 2">Belongs to the peptidase S14 family.</text>
</comment>
<gene>
    <name evidence="4" type="ORF">PCAR00345_LOCUS35150</name>
</gene>
<sequence>MIAISAAMAVAFSGGMSCGLHGSRPLVCIPQRPIGVQMKGAPQVPFKYPGMDSPQWIDVFNRMYRERIMFMGQDIDDDFANTIIAVLLFLENEDRTAPVSMYMNVGGGVMKSGLAMYDTMQMMPYEIQTVNIGMCAQIAAFIAASGTKGKRFALPNARFMMQNPRIEPPVDNKGQPRQRIMQATEMRLEVAEVLRDKKRMIEGFASFTGQPIDKLELDFKRDFYLNAYEASQYGLIDQLLLPKRPSKIKSKADIRFGNFGGPEQRYQGGNDNSPSIPPNAGNDGPPPAGIY</sequence>
<dbReference type="Gene3D" id="3.90.226.10">
    <property type="entry name" value="2-enoyl-CoA Hydratase, Chain A, domain 1"/>
    <property type="match status" value="1"/>
</dbReference>
<dbReference type="InterPro" id="IPR023562">
    <property type="entry name" value="ClpP/TepA"/>
</dbReference>
<dbReference type="PANTHER" id="PTHR10381:SF11">
    <property type="entry name" value="ATP-DEPENDENT CLP PROTEASE PROTEOLYTIC SUBUNIT, MITOCHONDRIAL"/>
    <property type="match status" value="1"/>
</dbReference>
<dbReference type="HAMAP" id="MF_00444">
    <property type="entry name" value="ClpP"/>
    <property type="match status" value="1"/>
</dbReference>
<dbReference type="PRINTS" id="PR00127">
    <property type="entry name" value="CLPPROTEASEP"/>
</dbReference>
<dbReference type="GO" id="GO:0006515">
    <property type="term" value="P:protein quality control for misfolded or incompletely synthesized proteins"/>
    <property type="evidence" value="ECO:0007669"/>
    <property type="project" value="TreeGrafter"/>
</dbReference>
<evidence type="ECO:0000256" key="3">
    <source>
        <dbReference type="SAM" id="MobiDB-lite"/>
    </source>
</evidence>
<dbReference type="InterPro" id="IPR029045">
    <property type="entry name" value="ClpP/crotonase-like_dom_sf"/>
</dbReference>
<dbReference type="InterPro" id="IPR001907">
    <property type="entry name" value="ClpP"/>
</dbReference>
<dbReference type="AlphaFoldDB" id="A0A7S4FA50"/>
<dbReference type="CDD" id="cd07017">
    <property type="entry name" value="S14_ClpP_2"/>
    <property type="match status" value="1"/>
</dbReference>
<dbReference type="EMBL" id="HBIZ01054859">
    <property type="protein sequence ID" value="CAE0782448.1"/>
    <property type="molecule type" value="Transcribed_RNA"/>
</dbReference>
<protein>
    <recommendedName>
        <fullName evidence="2">ATP-dependent Clp protease proteolytic subunit</fullName>
    </recommendedName>
</protein>
<dbReference type="SUPFAM" id="SSF52096">
    <property type="entry name" value="ClpP/crotonase"/>
    <property type="match status" value="1"/>
</dbReference>
<proteinExistence type="inferred from homology"/>
<reference evidence="4" key="1">
    <citation type="submission" date="2021-01" db="EMBL/GenBank/DDBJ databases">
        <authorList>
            <person name="Corre E."/>
            <person name="Pelletier E."/>
            <person name="Niang G."/>
            <person name="Scheremetjew M."/>
            <person name="Finn R."/>
            <person name="Kale V."/>
            <person name="Holt S."/>
            <person name="Cochrane G."/>
            <person name="Meng A."/>
            <person name="Brown T."/>
            <person name="Cohen L."/>
        </authorList>
    </citation>
    <scope>NUCLEOTIDE SEQUENCE</scope>
    <source>
        <strain evidence="4">CCMP645</strain>
    </source>
</reference>
<accession>A0A7S4FA50</accession>
<organism evidence="4">
    <name type="scientific">Chrysotila carterae</name>
    <name type="common">Marine alga</name>
    <name type="synonym">Syracosphaera carterae</name>
    <dbReference type="NCBI Taxonomy" id="13221"/>
    <lineage>
        <taxon>Eukaryota</taxon>
        <taxon>Haptista</taxon>
        <taxon>Haptophyta</taxon>
        <taxon>Prymnesiophyceae</taxon>
        <taxon>Isochrysidales</taxon>
        <taxon>Isochrysidaceae</taxon>
        <taxon>Chrysotila</taxon>
    </lineage>
</organism>
<evidence type="ECO:0000256" key="2">
    <source>
        <dbReference type="RuleBase" id="RU003567"/>
    </source>
</evidence>
<dbReference type="GO" id="GO:0009368">
    <property type="term" value="C:endopeptidase Clp complex"/>
    <property type="evidence" value="ECO:0007669"/>
    <property type="project" value="TreeGrafter"/>
</dbReference>
<dbReference type="PANTHER" id="PTHR10381">
    <property type="entry name" value="ATP-DEPENDENT CLP PROTEASE PROTEOLYTIC SUBUNIT"/>
    <property type="match status" value="1"/>
</dbReference>
<name>A0A7S4FA50_CHRCT</name>